<evidence type="ECO:0000313" key="3">
    <source>
        <dbReference type="Proteomes" id="UP000245362"/>
    </source>
</evidence>
<evidence type="ECO:0000313" key="2">
    <source>
        <dbReference type="EMBL" id="PWI32226.1"/>
    </source>
</evidence>
<dbReference type="SUPFAM" id="SSF89155">
    <property type="entry name" value="TorD-like"/>
    <property type="match status" value="1"/>
</dbReference>
<evidence type="ECO:0000256" key="1">
    <source>
        <dbReference type="ARBA" id="ARBA00023186"/>
    </source>
</evidence>
<dbReference type="EMBL" id="QFWT01000010">
    <property type="protein sequence ID" value="PWI32226.1"/>
    <property type="molecule type" value="Genomic_DNA"/>
</dbReference>
<dbReference type="RefSeq" id="WP_109320751.1">
    <property type="nucleotide sequence ID" value="NZ_QFWT01000010.1"/>
</dbReference>
<gene>
    <name evidence="2" type="ORF">DI392_16245</name>
</gene>
<dbReference type="AlphaFoldDB" id="A0A2U3B5Z8"/>
<keyword evidence="3" id="KW-1185">Reference proteome</keyword>
<dbReference type="InterPro" id="IPR036411">
    <property type="entry name" value="TorD-like_sf"/>
</dbReference>
<name>A0A2U3B5Z8_9VIBR</name>
<proteinExistence type="predicted"/>
<accession>A0A2U3B5Z8</accession>
<dbReference type="Pfam" id="PF02613">
    <property type="entry name" value="Nitrate_red_del"/>
    <property type="match status" value="1"/>
</dbReference>
<reference evidence="2 3" key="1">
    <citation type="submission" date="2018-05" db="EMBL/GenBank/DDBJ databases">
        <title>Vibrio limimaris sp. nov., isolated from marine sediment.</title>
        <authorList>
            <person name="Li C.-M."/>
        </authorList>
    </citation>
    <scope>NUCLEOTIDE SEQUENCE [LARGE SCALE GENOMIC DNA]</scope>
    <source>
        <strain evidence="2 3">E4404</strain>
    </source>
</reference>
<sequence>MQLNDLSQSDLSIVCKLFGSLFYYQPKEYEQLPIGAYFSHDDVTTPIDEINQILNAFKYADQGALQVEHEQLFTMQEMMPAPPWSSMYLDRESIVFGKANNDYSEFVEHCGLSLREGASDPEDHIGLMLIVLGMLIDDKQDQHAKEMIGEYLATWSGFYFSRLKEVTEEESPYSKLADYTASLLEVLRKQYSVQVLIKNNFFQPPH</sequence>
<dbReference type="Gene3D" id="1.10.3480.10">
    <property type="entry name" value="TorD-like"/>
    <property type="match status" value="1"/>
</dbReference>
<keyword evidence="1" id="KW-0143">Chaperone</keyword>
<dbReference type="Proteomes" id="UP000245362">
    <property type="component" value="Unassembled WGS sequence"/>
</dbReference>
<organism evidence="2 3">
    <name type="scientific">Vibrio albus</name>
    <dbReference type="NCBI Taxonomy" id="2200953"/>
    <lineage>
        <taxon>Bacteria</taxon>
        <taxon>Pseudomonadati</taxon>
        <taxon>Pseudomonadota</taxon>
        <taxon>Gammaproteobacteria</taxon>
        <taxon>Vibrionales</taxon>
        <taxon>Vibrionaceae</taxon>
        <taxon>Vibrio</taxon>
    </lineage>
</organism>
<protein>
    <submittedName>
        <fullName evidence="2">Dehydrogenase</fullName>
    </submittedName>
</protein>
<dbReference type="InterPro" id="IPR020945">
    <property type="entry name" value="DMSO/NO3_reduct_chaperone"/>
</dbReference>
<dbReference type="OrthoDB" id="3174863at2"/>
<comment type="caution">
    <text evidence="2">The sequence shown here is derived from an EMBL/GenBank/DDBJ whole genome shotgun (WGS) entry which is preliminary data.</text>
</comment>
<dbReference type="PANTHER" id="PTHR34227">
    <property type="entry name" value="CHAPERONE PROTEIN YCDY"/>
    <property type="match status" value="1"/>
</dbReference>
<dbReference type="InterPro" id="IPR050289">
    <property type="entry name" value="TorD/DmsD_chaperones"/>
</dbReference>
<dbReference type="PANTHER" id="PTHR34227:SF13">
    <property type="entry name" value="TAT PROOFREADING CHAPERONE DMSD-RELATED"/>
    <property type="match status" value="1"/>
</dbReference>